<evidence type="ECO:0000259" key="6">
    <source>
        <dbReference type="Pfam" id="PF15423"/>
    </source>
</evidence>
<proteinExistence type="predicted"/>
<dbReference type="InterPro" id="IPR029279">
    <property type="entry name" value="FLYWCH_N"/>
</dbReference>
<keyword evidence="3" id="KW-0862">Zinc</keyword>
<feature type="domain" description="FLYWCH-type" evidence="5">
    <location>
        <begin position="233"/>
        <end position="291"/>
    </location>
</feature>
<keyword evidence="1" id="KW-0479">Metal-binding</keyword>
<feature type="region of interest" description="Disordered" evidence="4">
    <location>
        <begin position="306"/>
        <end position="370"/>
    </location>
</feature>
<dbReference type="InterPro" id="IPR040312">
    <property type="entry name" value="FWCH1/FWCH2"/>
</dbReference>
<dbReference type="Proteomes" id="UP001652624">
    <property type="component" value="Chromosome 15"/>
</dbReference>
<feature type="domain" description="FLYWCH-type" evidence="5">
    <location>
        <begin position="599"/>
        <end position="657"/>
    </location>
</feature>
<keyword evidence="7" id="KW-1185">Reference proteome</keyword>
<dbReference type="Pfam" id="PF15423">
    <property type="entry name" value="FLYWCH_N"/>
    <property type="match status" value="1"/>
</dbReference>
<dbReference type="RefSeq" id="XP_060028554.1">
    <property type="nucleotide sequence ID" value="XM_060172571.1"/>
</dbReference>
<accession>A0ABM3VW40</accession>
<gene>
    <name evidence="8 9 10" type="primary">FLYWCH1</name>
</gene>
<dbReference type="PANTHER" id="PTHR31665:SF3">
    <property type="entry name" value="FLYWCH-TYPE ZINC FINGER-CONTAINING PROTEIN 1"/>
    <property type="match status" value="1"/>
</dbReference>
<organism evidence="7 9">
    <name type="scientific">Erinaceus europaeus</name>
    <name type="common">Western European hedgehog</name>
    <dbReference type="NCBI Taxonomy" id="9365"/>
    <lineage>
        <taxon>Eukaryota</taxon>
        <taxon>Metazoa</taxon>
        <taxon>Chordata</taxon>
        <taxon>Craniata</taxon>
        <taxon>Vertebrata</taxon>
        <taxon>Euteleostomi</taxon>
        <taxon>Mammalia</taxon>
        <taxon>Eutheria</taxon>
        <taxon>Laurasiatheria</taxon>
        <taxon>Eulipotyphla</taxon>
        <taxon>Erinaceidae</taxon>
        <taxon>Erinaceinae</taxon>
        <taxon>Erinaceus</taxon>
    </lineage>
</organism>
<reference evidence="8 9" key="1">
    <citation type="submission" date="2025-05" db="UniProtKB">
        <authorList>
            <consortium name="RefSeq"/>
        </authorList>
    </citation>
    <scope>IDENTIFICATION</scope>
</reference>
<evidence type="ECO:0000313" key="9">
    <source>
        <dbReference type="RefSeq" id="XP_060028553.1"/>
    </source>
</evidence>
<feature type="region of interest" description="Disordered" evidence="4">
    <location>
        <begin position="438"/>
        <end position="458"/>
    </location>
</feature>
<dbReference type="Pfam" id="PF04500">
    <property type="entry name" value="FLYWCH"/>
    <property type="match status" value="5"/>
</dbReference>
<feature type="domain" description="FLYWCH-type" evidence="5">
    <location>
        <begin position="508"/>
        <end position="566"/>
    </location>
</feature>
<evidence type="ECO:0000256" key="2">
    <source>
        <dbReference type="ARBA" id="ARBA00022771"/>
    </source>
</evidence>
<name>A0ABM3VW40_ERIEU</name>
<keyword evidence="2" id="KW-0863">Zinc-finger</keyword>
<evidence type="ECO:0000313" key="7">
    <source>
        <dbReference type="Proteomes" id="UP001652624"/>
    </source>
</evidence>
<feature type="compositionally biased region" description="Polar residues" evidence="4">
    <location>
        <begin position="727"/>
        <end position="745"/>
    </location>
</feature>
<evidence type="ECO:0000256" key="4">
    <source>
        <dbReference type="SAM" id="MobiDB-lite"/>
    </source>
</evidence>
<evidence type="ECO:0000259" key="5">
    <source>
        <dbReference type="Pfam" id="PF04500"/>
    </source>
</evidence>
<protein>
    <submittedName>
        <fullName evidence="8 9">FLYWCH-type zinc finger-containing protein 1 isoform X1</fullName>
    </submittedName>
</protein>
<dbReference type="GeneID" id="103127220"/>
<evidence type="ECO:0000256" key="1">
    <source>
        <dbReference type="ARBA" id="ARBA00022723"/>
    </source>
</evidence>
<evidence type="ECO:0000313" key="8">
    <source>
        <dbReference type="RefSeq" id="XP_060028552.1"/>
    </source>
</evidence>
<dbReference type="Gene3D" id="2.20.25.240">
    <property type="match status" value="5"/>
</dbReference>
<dbReference type="RefSeq" id="XP_060028552.1">
    <property type="nucleotide sequence ID" value="XM_060172569.1"/>
</dbReference>
<evidence type="ECO:0000313" key="10">
    <source>
        <dbReference type="RefSeq" id="XP_060028554.1"/>
    </source>
</evidence>
<sequence>MPLPEPSEQEGESVPAGQKPNPKHPQLGMSEEFELVLVTVSHEDSHGVSGVGAQPESVHYGVSLGDPQILLEQQGGALQPSPPALELQGNKPDPAPWALCSAAPKPLEFLRTPFGGRLLVLETFLYKQEKAMGDKVYWKCRQHATLRCRGRAITRGGRATIMHEHCHPPDEEALEARRQKQRRRGLALAEDPDPLAVPVKRPDPQTFRPLSLLNLPPKKRPRLWTSLRPGLEFLSTCYGGTFLVHQSFLYKREKTVGDRSYWTCRDHTLHCCRGRAITQGQRVTVMRGHCHPPDVEALEARRLQERVGDTQRATRRGLSDSLLCQTEPGVPSLNRRPRKQARPKPLQEPPSDDQDDQDEEPEGPEFLKTPLGGSFLVFESFLYRREKAAGDKVYWTCRDQARMGCRSRAITQGQQVTVMRGHCHPPDLGGLETLRQRENRPDATPRESPGGTWAVGWGGSRGPVVTPPSALPTPILEGVTAPSPHFPIWVFRAHVPLQTAGTKEGPEFLKTPLGGSFLVFESFLYRREKAAGDKVYWTCRDQARMRCRSRAITQGQRVMVMRRHCHPPDLGGLEAMRQRENFPRLAQREDSETFQPLEFLRTSLGGRFLVFESFLYRKEKAAGDKVYWMCRDQARLGCRSRAITQGQQVTVMRDHCHQPDLAGLEALRQRDRLPIEAQLGDPGCQTTRSSERDARRVRPSRCSDLPLPLPKHPKPHASRALPGGRLSVTSGKGRSTQLGSDSGRTPASAWHPDSAPLWSAMSRRPLCFLPTELPCVLPAARGVSGWGSVPVPWLDPPVWFPASTDWLYTIPSQASGWAQVVSWVICLRIQIHCGTEPALRVWRRATPPALSP</sequence>
<dbReference type="PANTHER" id="PTHR31665">
    <property type="entry name" value="FLYWCH FAMILY MEMBER 2-RELATED"/>
    <property type="match status" value="1"/>
</dbReference>
<dbReference type="InterPro" id="IPR007588">
    <property type="entry name" value="Znf_FLYWCH"/>
</dbReference>
<feature type="region of interest" description="Disordered" evidence="4">
    <location>
        <begin position="1"/>
        <end position="30"/>
    </location>
</feature>
<feature type="domain" description="FLYWCH-type zinc finger-containing protein N-terminal" evidence="6">
    <location>
        <begin position="1"/>
        <end position="93"/>
    </location>
</feature>
<evidence type="ECO:0000256" key="3">
    <source>
        <dbReference type="ARBA" id="ARBA00022833"/>
    </source>
</evidence>
<feature type="domain" description="FLYWCH-type" evidence="5">
    <location>
        <begin position="366"/>
        <end position="424"/>
    </location>
</feature>
<feature type="domain" description="FLYWCH-type" evidence="5">
    <location>
        <begin position="109"/>
        <end position="167"/>
    </location>
</feature>
<feature type="region of interest" description="Disordered" evidence="4">
    <location>
        <begin position="675"/>
        <end position="750"/>
    </location>
</feature>
<feature type="compositionally biased region" description="Acidic residues" evidence="4">
    <location>
        <begin position="350"/>
        <end position="363"/>
    </location>
</feature>
<dbReference type="RefSeq" id="XP_060028553.1">
    <property type="nucleotide sequence ID" value="XM_060172570.1"/>
</dbReference>